<accession>A0AA48M5C8</accession>
<evidence type="ECO:0000256" key="1">
    <source>
        <dbReference type="SAM" id="MobiDB-lite"/>
    </source>
</evidence>
<dbReference type="EMBL" id="OY288114">
    <property type="protein sequence ID" value="CAJ0888184.1"/>
    <property type="molecule type" value="Genomic_DNA"/>
</dbReference>
<protein>
    <recommendedName>
        <fullName evidence="3">Glucans biosynthesis protein</fullName>
    </recommendedName>
</protein>
<dbReference type="AlphaFoldDB" id="A0AA48M5C8"/>
<name>A0AA48M5C8_9ZZZZ</name>
<dbReference type="NCBIfam" id="NF041373">
    <property type="entry name" value="HGG_STG"/>
    <property type="match status" value="1"/>
</dbReference>
<dbReference type="InterPro" id="IPR047675">
    <property type="entry name" value="Putative_zinc-bd"/>
</dbReference>
<proteinExistence type="predicted"/>
<sequence>MAGDHRRNTKPMLNSRRCGAKTRSGAPCQAPAVAGKARCRMHGGAAGTGAPPQNSNALKHGRFTREAIAERKALRDLIRLARQHAQQIE</sequence>
<gene>
    <name evidence="2" type="ORF">AMST5_03856</name>
</gene>
<feature type="region of interest" description="Disordered" evidence="1">
    <location>
        <begin position="1"/>
        <end position="29"/>
    </location>
</feature>
<evidence type="ECO:0000313" key="2">
    <source>
        <dbReference type="EMBL" id="CAJ0888184.1"/>
    </source>
</evidence>
<evidence type="ECO:0008006" key="3">
    <source>
        <dbReference type="Google" id="ProtNLM"/>
    </source>
</evidence>
<reference evidence="2" key="1">
    <citation type="submission" date="2023-07" db="EMBL/GenBank/DDBJ databases">
        <authorList>
            <person name="Pelsma A.J. K."/>
        </authorList>
    </citation>
    <scope>NUCLEOTIDE SEQUENCE</scope>
</reference>
<organism evidence="2">
    <name type="scientific">freshwater sediment metagenome</name>
    <dbReference type="NCBI Taxonomy" id="556182"/>
    <lineage>
        <taxon>unclassified sequences</taxon>
        <taxon>metagenomes</taxon>
        <taxon>ecological metagenomes</taxon>
    </lineage>
</organism>